<evidence type="ECO:0000256" key="2">
    <source>
        <dbReference type="ARBA" id="ARBA00022801"/>
    </source>
</evidence>
<dbReference type="InterPro" id="IPR033186">
    <property type="entry name" value="HerA_C"/>
</dbReference>
<proteinExistence type="predicted"/>
<gene>
    <name evidence="8" type="ORF">R53137_KAKDMLNK_01257</name>
</gene>
<feature type="domain" description="AAA+ ATPase" evidence="7">
    <location>
        <begin position="28"/>
        <end position="351"/>
    </location>
</feature>
<comment type="caution">
    <text evidence="8">The sequence shown here is derived from an EMBL/GenBank/DDBJ whole genome shotgun (WGS) entry which is preliminary data.</text>
</comment>
<dbReference type="RefSeq" id="WP_203619335.1">
    <property type="nucleotide sequence ID" value="NZ_BOJU01000005.1"/>
</dbReference>
<dbReference type="Proteomes" id="UP001314262">
    <property type="component" value="Unassembled WGS sequence"/>
</dbReference>
<evidence type="ECO:0000256" key="4">
    <source>
        <dbReference type="ARBA" id="ARBA00022840"/>
    </source>
</evidence>
<dbReference type="PANTHER" id="PTHR42957:SF1">
    <property type="entry name" value="HELICASE MJ1565-RELATED"/>
    <property type="match status" value="1"/>
</dbReference>
<dbReference type="InterPro" id="IPR027417">
    <property type="entry name" value="P-loop_NTPase"/>
</dbReference>
<keyword evidence="1" id="KW-0547">Nucleotide-binding</keyword>
<evidence type="ECO:0000256" key="3">
    <source>
        <dbReference type="ARBA" id="ARBA00022806"/>
    </source>
</evidence>
<name>A0ABN9Z003_9LACO</name>
<evidence type="ECO:0000313" key="8">
    <source>
        <dbReference type="EMBL" id="CAK1249957.1"/>
    </source>
</evidence>
<keyword evidence="5" id="KW-0238">DNA-binding</keyword>
<keyword evidence="4" id="KW-0067">ATP-binding</keyword>
<dbReference type="InterPro" id="IPR003593">
    <property type="entry name" value="AAA+_ATPase"/>
</dbReference>
<keyword evidence="9" id="KW-1185">Reference proteome</keyword>
<evidence type="ECO:0000313" key="9">
    <source>
        <dbReference type="Proteomes" id="UP001314262"/>
    </source>
</evidence>
<keyword evidence="3" id="KW-0347">Helicase</keyword>
<accession>A0ABN9Z003</accession>
<reference evidence="8 9" key="1">
    <citation type="submission" date="2023-10" db="EMBL/GenBank/DDBJ databases">
        <authorList>
            <person name="Botero Cardona J."/>
        </authorList>
    </citation>
    <scope>NUCLEOTIDE SEQUENCE [LARGE SCALE GENOMIC DNA]</scope>
    <source>
        <strain evidence="8 9">R-53137</strain>
    </source>
</reference>
<dbReference type="SUPFAM" id="SSF52540">
    <property type="entry name" value="P-loop containing nucleoside triphosphate hydrolases"/>
    <property type="match status" value="1"/>
</dbReference>
<organism evidence="8 9">
    <name type="scientific">Fructobacillus tropaeoli</name>
    <dbReference type="NCBI Taxonomy" id="709323"/>
    <lineage>
        <taxon>Bacteria</taxon>
        <taxon>Bacillati</taxon>
        <taxon>Bacillota</taxon>
        <taxon>Bacilli</taxon>
        <taxon>Lactobacillales</taxon>
        <taxon>Lactobacillaceae</taxon>
        <taxon>Fructobacillus</taxon>
    </lineage>
</organism>
<dbReference type="Pfam" id="PF01935">
    <property type="entry name" value="DUF87"/>
    <property type="match status" value="1"/>
</dbReference>
<evidence type="ECO:0000256" key="6">
    <source>
        <dbReference type="ARBA" id="ARBA00023235"/>
    </source>
</evidence>
<sequence>MQTSKHLLTLGQTGWFKTKYQPAATTLFAPHLLLVGQTGSGKSTTLKQISRQLQENRLGQIIFDPTGEFSRANNQQVSYVVGKNVYFDLSQLATEDLLTALDLTWPTKWQLLLGQAQAALRINYYLNHQQKDILNTQSLTTDAFYEQKSQLYKNQWTFSLSLLAPQLRLLARQGFADHEESLDDTDPDLTTAIDQLAERLADPRLKAIAPNTQVKTTKYDLLYLLKLATAKADFGAKISINLAQLKDLGALQATIMSTVWRQLLSFQAQSTHKATVYLLIDEGHRFLMKNNQADQDKGSGLAQILREGRKEGLLVAFASQSPLDLPTALLGQFSATIAHRLTNQNEWQALPPLLTNSAKTGKKLGQLQTGQAIVKIGQKPGRTVTIFASKTNQ</sequence>
<keyword evidence="6" id="KW-0413">Isomerase</keyword>
<evidence type="ECO:0000256" key="5">
    <source>
        <dbReference type="ARBA" id="ARBA00023125"/>
    </source>
</evidence>
<keyword evidence="2" id="KW-0378">Hydrolase</keyword>
<dbReference type="PANTHER" id="PTHR42957">
    <property type="entry name" value="HELICASE MJ1565-RELATED"/>
    <property type="match status" value="1"/>
</dbReference>
<dbReference type="InterPro" id="IPR008571">
    <property type="entry name" value="HerA-like"/>
</dbReference>
<dbReference type="InterPro" id="IPR002789">
    <property type="entry name" value="HerA_central"/>
</dbReference>
<evidence type="ECO:0000259" key="7">
    <source>
        <dbReference type="SMART" id="SM00382"/>
    </source>
</evidence>
<dbReference type="Gene3D" id="3.40.50.300">
    <property type="entry name" value="P-loop containing nucleotide triphosphate hydrolases"/>
    <property type="match status" value="2"/>
</dbReference>
<protein>
    <submittedName>
        <fullName evidence="8">Contains HAS-barrel and ATPase domains (HerA)</fullName>
    </submittedName>
</protein>
<dbReference type="EMBL" id="CAUZLT010000005">
    <property type="protein sequence ID" value="CAK1249957.1"/>
    <property type="molecule type" value="Genomic_DNA"/>
</dbReference>
<dbReference type="Pfam" id="PF05872">
    <property type="entry name" value="HerA_C"/>
    <property type="match status" value="1"/>
</dbReference>
<dbReference type="CDD" id="cd00267">
    <property type="entry name" value="ABC_ATPase"/>
    <property type="match status" value="1"/>
</dbReference>
<dbReference type="SMART" id="SM00382">
    <property type="entry name" value="AAA"/>
    <property type="match status" value="1"/>
</dbReference>
<evidence type="ECO:0000256" key="1">
    <source>
        <dbReference type="ARBA" id="ARBA00022741"/>
    </source>
</evidence>